<dbReference type="PANTHER" id="PTHR47747">
    <property type="entry name" value="RIBONUCLEASE P PROTEIN SUBUNIT P38-LIKE PROTEIN"/>
    <property type="match status" value="1"/>
</dbReference>
<dbReference type="Proteomes" id="UP000655225">
    <property type="component" value="Unassembled WGS sequence"/>
</dbReference>
<gene>
    <name evidence="2" type="ORF">HHK36_029182</name>
</gene>
<dbReference type="OrthoDB" id="1735671at2759"/>
<keyword evidence="3" id="KW-1185">Reference proteome</keyword>
<accession>A0A834YHI0</accession>
<protein>
    <submittedName>
        <fullName evidence="2">Uncharacterized protein</fullName>
    </submittedName>
</protein>
<feature type="coiled-coil region" evidence="1">
    <location>
        <begin position="71"/>
        <end position="243"/>
    </location>
</feature>
<evidence type="ECO:0000256" key="1">
    <source>
        <dbReference type="SAM" id="Coils"/>
    </source>
</evidence>
<sequence>MDDEEAASSLFISEEKNDSLYPMYFGVSCAFVALGILSGVEMDDERLSNTQDRMLQGSAHLLGLLVWRVQRAEANGRRSQLLHELEKTEREVAELKRMRSEDAKANEKVVSIFAAQEQSWLSERKKLRQQIGALLNELRVLETKKEEVISNLNEKIQEKELLMQSRDLAMEKEERKMKELEEKLQKAEAFAEELRETAKRDAQEHSSELWKHKTALIELVSNQRQLEAEMGRSLRQVEAAKQEIDSVFEQKEESISMVQKLSMEIVKLRKDSEQKDKILSAMLRKSKLDTVEKQMLLKDVKISKARRKQSELETERWMAVCESRHGKHALRSNLAIQADSRSGVFLGARGVHTNVAGCSQNRRTAPQPIDNRVKPKTLLGEYLESEHRKEPEDFRPQRMVSAIHDSSIRYSPERNRVITTDVKQLEGWVCSETEKYATIIEQRHHLEIDAFTEQIRDKDEKLESFRWRLLGMELESKRLQSHIEELDKYLSLLRQENMKLEALLLDREAELKSLQEKITLQLQPLHCLKSNLNSSPNDPDLDHKTIWSEVKIIKRKPRGNVEIEKGEETPFENHSKDISLTVQDPEEDIEVEKEVSIDPGHVQEGSVEVVDKLASTGLSLIKKDSSSWKVNLHALGVSYKIKRLKQQLLMLERFVGTQKSSDEREANDHGQIRIKGFLLLMSVLNKQVSRYISLQEKTNDLCKRIHENDLDVSGGSSRIGRTKEETKTMAHFLEETFQLQRYMVATGQKLMEIQSRIASGFVEGAEELVGSASFDMRRFTDGVRTLFREVQRGLEVRIARIIGDLEGTLACEGIMHLRN</sequence>
<feature type="coiled-coil region" evidence="1">
    <location>
        <begin position="483"/>
        <end position="517"/>
    </location>
</feature>
<comment type="caution">
    <text evidence="2">The sequence shown here is derived from an EMBL/GenBank/DDBJ whole genome shotgun (WGS) entry which is preliminary data.</text>
</comment>
<dbReference type="EMBL" id="JABCRI010000022">
    <property type="protein sequence ID" value="KAF8379734.1"/>
    <property type="molecule type" value="Genomic_DNA"/>
</dbReference>
<dbReference type="OMA" id="CIRVIGK"/>
<proteinExistence type="predicted"/>
<evidence type="ECO:0000313" key="2">
    <source>
        <dbReference type="EMBL" id="KAF8379734.1"/>
    </source>
</evidence>
<organism evidence="2 3">
    <name type="scientific">Tetracentron sinense</name>
    <name type="common">Spur-leaf</name>
    <dbReference type="NCBI Taxonomy" id="13715"/>
    <lineage>
        <taxon>Eukaryota</taxon>
        <taxon>Viridiplantae</taxon>
        <taxon>Streptophyta</taxon>
        <taxon>Embryophyta</taxon>
        <taxon>Tracheophyta</taxon>
        <taxon>Spermatophyta</taxon>
        <taxon>Magnoliopsida</taxon>
        <taxon>Trochodendrales</taxon>
        <taxon>Trochodendraceae</taxon>
        <taxon>Tetracentron</taxon>
    </lineage>
</organism>
<evidence type="ECO:0000313" key="3">
    <source>
        <dbReference type="Proteomes" id="UP000655225"/>
    </source>
</evidence>
<keyword evidence="1" id="KW-0175">Coiled coil</keyword>
<dbReference type="PANTHER" id="PTHR47747:SF2">
    <property type="entry name" value="RIBONUCLEASE P PROTEIN SUBUNIT P38-LIKE PROTEIN"/>
    <property type="match status" value="1"/>
</dbReference>
<dbReference type="AlphaFoldDB" id="A0A834YHI0"/>
<name>A0A834YHI0_TETSI</name>
<reference evidence="2 3" key="1">
    <citation type="submission" date="2020-04" db="EMBL/GenBank/DDBJ databases">
        <title>Plant Genome Project.</title>
        <authorList>
            <person name="Zhang R.-G."/>
        </authorList>
    </citation>
    <scope>NUCLEOTIDE SEQUENCE [LARGE SCALE GENOMIC DNA]</scope>
    <source>
        <strain evidence="2">YNK0</strain>
        <tissue evidence="2">Leaf</tissue>
    </source>
</reference>